<evidence type="ECO:0000256" key="2">
    <source>
        <dbReference type="ARBA" id="ARBA00006727"/>
    </source>
</evidence>
<dbReference type="Proteomes" id="UP000759537">
    <property type="component" value="Unassembled WGS sequence"/>
</dbReference>
<dbReference type="InterPro" id="IPR011701">
    <property type="entry name" value="MFS"/>
</dbReference>
<dbReference type="PANTHER" id="PTHR11360:SF284">
    <property type="entry name" value="EG:103B4.3 PROTEIN-RELATED"/>
    <property type="match status" value="1"/>
</dbReference>
<feature type="transmembrane region" description="Helical" evidence="3">
    <location>
        <begin position="266"/>
        <end position="287"/>
    </location>
</feature>
<comment type="caution">
    <text evidence="5">The sequence shown here is derived from an EMBL/GenBank/DDBJ whole genome shotgun (WGS) entry which is preliminary data.</text>
</comment>
<accession>A0A9P5MYB9</accession>
<sequence length="469" mass="50411">MPSASFAMKDPTFEDEYYKRYAVSVASTTPSQYDWELKKCASIDSESMLEPEYPRPTRLYQCALVLAGFFATFQTIGLNQTYGIFQDFYTSSESNIIDGPGRYAMASLIGTIGGGLTWSGSVFVAMLISKGCDMCVMCLSGAALMSLGFILASLATRLWQLFLTQAILVGIGSSMLYYPVISLTPVFFDRHRGFAMGIAMAGSGAGGLVLAPVTQALLVRYGAPVTLRILGVWNFVICVAISFVIRPHPAYKPIRPSLALAKRGAFILQLFAAFFQAAGNIIPLYYLTTYSTYVLGLSPTAASMLLAVNNGVNSVARVAMGLIADHVGRQNTLVGCVIFSAVSVVTLWIHASHARFLAFIILYGMASGGYSALLPTTITEIYGKEHYSSANAAIYFVRGLGAVLGAPIAGSLLGAHPGSGQLMEPVGELMKRFDRVAGYDAGLLLAAGVCVVFVRWFDSRAKGKWKWIA</sequence>
<comment type="subcellular location">
    <subcellularLocation>
        <location evidence="1">Membrane</location>
        <topology evidence="1">Multi-pass membrane protein</topology>
    </subcellularLocation>
</comment>
<evidence type="ECO:0000313" key="6">
    <source>
        <dbReference type="Proteomes" id="UP000759537"/>
    </source>
</evidence>
<organism evidence="5 6">
    <name type="scientific">Russula ochroleuca</name>
    <dbReference type="NCBI Taxonomy" id="152965"/>
    <lineage>
        <taxon>Eukaryota</taxon>
        <taxon>Fungi</taxon>
        <taxon>Dikarya</taxon>
        <taxon>Basidiomycota</taxon>
        <taxon>Agaricomycotina</taxon>
        <taxon>Agaricomycetes</taxon>
        <taxon>Russulales</taxon>
        <taxon>Russulaceae</taxon>
        <taxon>Russula</taxon>
    </lineage>
</organism>
<dbReference type="GO" id="GO:0022857">
    <property type="term" value="F:transmembrane transporter activity"/>
    <property type="evidence" value="ECO:0007669"/>
    <property type="project" value="InterPro"/>
</dbReference>
<feature type="transmembrane region" description="Helical" evidence="3">
    <location>
        <begin position="161"/>
        <end position="181"/>
    </location>
</feature>
<dbReference type="AlphaFoldDB" id="A0A9P5MYB9"/>
<keyword evidence="6" id="KW-1185">Reference proteome</keyword>
<feature type="transmembrane region" description="Helical" evidence="3">
    <location>
        <begin position="332"/>
        <end position="350"/>
    </location>
</feature>
<dbReference type="OrthoDB" id="2213137at2759"/>
<feature type="transmembrane region" description="Helical" evidence="3">
    <location>
        <begin position="356"/>
        <end position="374"/>
    </location>
</feature>
<reference evidence="5" key="2">
    <citation type="journal article" date="2020" name="Nat. Commun.">
        <title>Large-scale genome sequencing of mycorrhizal fungi provides insights into the early evolution of symbiotic traits.</title>
        <authorList>
            <person name="Miyauchi S."/>
            <person name="Kiss E."/>
            <person name="Kuo A."/>
            <person name="Drula E."/>
            <person name="Kohler A."/>
            <person name="Sanchez-Garcia M."/>
            <person name="Morin E."/>
            <person name="Andreopoulos B."/>
            <person name="Barry K.W."/>
            <person name="Bonito G."/>
            <person name="Buee M."/>
            <person name="Carver A."/>
            <person name="Chen C."/>
            <person name="Cichocki N."/>
            <person name="Clum A."/>
            <person name="Culley D."/>
            <person name="Crous P.W."/>
            <person name="Fauchery L."/>
            <person name="Girlanda M."/>
            <person name="Hayes R.D."/>
            <person name="Keri Z."/>
            <person name="LaButti K."/>
            <person name="Lipzen A."/>
            <person name="Lombard V."/>
            <person name="Magnuson J."/>
            <person name="Maillard F."/>
            <person name="Murat C."/>
            <person name="Nolan M."/>
            <person name="Ohm R.A."/>
            <person name="Pangilinan J."/>
            <person name="Pereira M.F."/>
            <person name="Perotto S."/>
            <person name="Peter M."/>
            <person name="Pfister S."/>
            <person name="Riley R."/>
            <person name="Sitrit Y."/>
            <person name="Stielow J.B."/>
            <person name="Szollosi G."/>
            <person name="Zifcakova L."/>
            <person name="Stursova M."/>
            <person name="Spatafora J.W."/>
            <person name="Tedersoo L."/>
            <person name="Vaario L.M."/>
            <person name="Yamada A."/>
            <person name="Yan M."/>
            <person name="Wang P."/>
            <person name="Xu J."/>
            <person name="Bruns T."/>
            <person name="Baldrian P."/>
            <person name="Vilgalys R."/>
            <person name="Dunand C."/>
            <person name="Henrissat B."/>
            <person name="Grigoriev I.V."/>
            <person name="Hibbett D."/>
            <person name="Nagy L.G."/>
            <person name="Martin F.M."/>
        </authorList>
    </citation>
    <scope>NUCLEOTIDE SEQUENCE</scope>
    <source>
        <strain evidence="5">Prilba</strain>
    </source>
</reference>
<evidence type="ECO:0000256" key="1">
    <source>
        <dbReference type="ARBA" id="ARBA00004141"/>
    </source>
</evidence>
<comment type="similarity">
    <text evidence="2">Belongs to the major facilitator superfamily. Monocarboxylate porter (TC 2.A.1.13) family.</text>
</comment>
<feature type="transmembrane region" description="Helical" evidence="3">
    <location>
        <begin position="135"/>
        <end position="155"/>
    </location>
</feature>
<dbReference type="Pfam" id="PF07690">
    <property type="entry name" value="MFS_1"/>
    <property type="match status" value="1"/>
</dbReference>
<feature type="transmembrane region" description="Helical" evidence="3">
    <location>
        <begin position="395"/>
        <end position="416"/>
    </location>
</feature>
<feature type="transmembrane region" description="Helical" evidence="3">
    <location>
        <begin position="63"/>
        <end position="85"/>
    </location>
</feature>
<feature type="domain" description="Major facilitator superfamily (MFS) profile" evidence="4">
    <location>
        <begin position="60"/>
        <end position="460"/>
    </location>
</feature>
<feature type="transmembrane region" description="Helical" evidence="3">
    <location>
        <begin position="436"/>
        <end position="457"/>
    </location>
</feature>
<dbReference type="InterPro" id="IPR036259">
    <property type="entry name" value="MFS_trans_sf"/>
</dbReference>
<feature type="transmembrane region" description="Helical" evidence="3">
    <location>
        <begin position="293"/>
        <end position="312"/>
    </location>
</feature>
<dbReference type="Gene3D" id="1.20.1250.20">
    <property type="entry name" value="MFS general substrate transporter like domains"/>
    <property type="match status" value="2"/>
</dbReference>
<proteinExistence type="inferred from homology"/>
<keyword evidence="3" id="KW-0812">Transmembrane</keyword>
<feature type="transmembrane region" description="Helical" evidence="3">
    <location>
        <begin position="193"/>
        <end position="213"/>
    </location>
</feature>
<dbReference type="SUPFAM" id="SSF103473">
    <property type="entry name" value="MFS general substrate transporter"/>
    <property type="match status" value="1"/>
</dbReference>
<dbReference type="EMBL" id="WHVB01000006">
    <property type="protein sequence ID" value="KAF8481821.1"/>
    <property type="molecule type" value="Genomic_DNA"/>
</dbReference>
<dbReference type="PANTHER" id="PTHR11360">
    <property type="entry name" value="MONOCARBOXYLATE TRANSPORTER"/>
    <property type="match status" value="1"/>
</dbReference>
<reference evidence="5" key="1">
    <citation type="submission" date="2019-10" db="EMBL/GenBank/DDBJ databases">
        <authorList>
            <consortium name="DOE Joint Genome Institute"/>
            <person name="Kuo A."/>
            <person name="Miyauchi S."/>
            <person name="Kiss E."/>
            <person name="Drula E."/>
            <person name="Kohler A."/>
            <person name="Sanchez-Garcia M."/>
            <person name="Andreopoulos B."/>
            <person name="Barry K.W."/>
            <person name="Bonito G."/>
            <person name="Buee M."/>
            <person name="Carver A."/>
            <person name="Chen C."/>
            <person name="Cichocki N."/>
            <person name="Clum A."/>
            <person name="Culley D."/>
            <person name="Crous P.W."/>
            <person name="Fauchery L."/>
            <person name="Girlanda M."/>
            <person name="Hayes R."/>
            <person name="Keri Z."/>
            <person name="LaButti K."/>
            <person name="Lipzen A."/>
            <person name="Lombard V."/>
            <person name="Magnuson J."/>
            <person name="Maillard F."/>
            <person name="Morin E."/>
            <person name="Murat C."/>
            <person name="Nolan M."/>
            <person name="Ohm R."/>
            <person name="Pangilinan J."/>
            <person name="Pereira M."/>
            <person name="Perotto S."/>
            <person name="Peter M."/>
            <person name="Riley R."/>
            <person name="Sitrit Y."/>
            <person name="Stielow B."/>
            <person name="Szollosi G."/>
            <person name="Zifcakova L."/>
            <person name="Stursova M."/>
            <person name="Spatafora J.W."/>
            <person name="Tedersoo L."/>
            <person name="Vaario L.-M."/>
            <person name="Yamada A."/>
            <person name="Yan M."/>
            <person name="Wang P."/>
            <person name="Xu J."/>
            <person name="Bruns T."/>
            <person name="Baldrian P."/>
            <person name="Vilgalys R."/>
            <person name="Henrissat B."/>
            <person name="Grigoriev I.V."/>
            <person name="Hibbett D."/>
            <person name="Nagy L.G."/>
            <person name="Martin F.M."/>
        </authorList>
    </citation>
    <scope>NUCLEOTIDE SEQUENCE</scope>
    <source>
        <strain evidence="5">Prilba</strain>
    </source>
</reference>
<dbReference type="PROSITE" id="PS50850">
    <property type="entry name" value="MFS"/>
    <property type="match status" value="1"/>
</dbReference>
<feature type="transmembrane region" description="Helical" evidence="3">
    <location>
        <begin position="105"/>
        <end position="128"/>
    </location>
</feature>
<name>A0A9P5MYB9_9AGAM</name>
<keyword evidence="3" id="KW-1133">Transmembrane helix</keyword>
<evidence type="ECO:0000259" key="4">
    <source>
        <dbReference type="PROSITE" id="PS50850"/>
    </source>
</evidence>
<keyword evidence="3" id="KW-0472">Membrane</keyword>
<evidence type="ECO:0000313" key="5">
    <source>
        <dbReference type="EMBL" id="KAF8481821.1"/>
    </source>
</evidence>
<gene>
    <name evidence="5" type="ORF">DFH94DRAFT_409092</name>
</gene>
<evidence type="ECO:0000256" key="3">
    <source>
        <dbReference type="SAM" id="Phobius"/>
    </source>
</evidence>
<dbReference type="InterPro" id="IPR050327">
    <property type="entry name" value="Proton-linked_MCT"/>
</dbReference>
<feature type="transmembrane region" description="Helical" evidence="3">
    <location>
        <begin position="225"/>
        <end position="245"/>
    </location>
</feature>
<dbReference type="InterPro" id="IPR020846">
    <property type="entry name" value="MFS_dom"/>
</dbReference>
<protein>
    <submittedName>
        <fullName evidence="5">MFS general substrate transporter</fullName>
    </submittedName>
</protein>
<dbReference type="GO" id="GO:0016020">
    <property type="term" value="C:membrane"/>
    <property type="evidence" value="ECO:0007669"/>
    <property type="project" value="UniProtKB-SubCell"/>
</dbReference>